<keyword evidence="1" id="KW-0449">Lipoprotein</keyword>
<dbReference type="Pfam" id="PF11551">
    <property type="entry name" value="Omp28"/>
    <property type="match status" value="1"/>
</dbReference>
<dbReference type="EMBL" id="CP060139">
    <property type="protein sequence ID" value="QNR22858.1"/>
    <property type="molecule type" value="Genomic_DNA"/>
</dbReference>
<dbReference type="AlphaFoldDB" id="A0A7H0VAW0"/>
<accession>A0A7H0VAW0</accession>
<evidence type="ECO:0000313" key="1">
    <source>
        <dbReference type="EMBL" id="QNR22858.1"/>
    </source>
</evidence>
<dbReference type="InterPro" id="IPR021615">
    <property type="entry name" value="Omp28"/>
</dbReference>
<proteinExistence type="predicted"/>
<dbReference type="NCBIfam" id="NF033782">
    <property type="entry name" value="lipoprot_Omp28"/>
    <property type="match status" value="1"/>
</dbReference>
<name>A0A7H0VAW0_9FLAO</name>
<dbReference type="Gene3D" id="2.60.40.10">
    <property type="entry name" value="Immunoglobulins"/>
    <property type="match status" value="1"/>
</dbReference>
<reference evidence="1 2" key="1">
    <citation type="submission" date="2020-08" db="EMBL/GenBank/DDBJ databases">
        <title>Croceimicrobium hydrocarbonivorans gen. nov., sp. nov., a novel marine bacterium isolated from a bacterial consortium that degrades polyethylene terephthalate.</title>
        <authorList>
            <person name="Liu R."/>
        </authorList>
    </citation>
    <scope>NUCLEOTIDE SEQUENCE [LARGE SCALE GENOMIC DNA]</scope>
    <source>
        <strain evidence="1 2">A20-9</strain>
    </source>
</reference>
<dbReference type="InterPro" id="IPR013783">
    <property type="entry name" value="Ig-like_fold"/>
</dbReference>
<dbReference type="KEGG" id="chyd:H4K34_10750"/>
<dbReference type="Proteomes" id="UP000516305">
    <property type="component" value="Chromosome"/>
</dbReference>
<protein>
    <submittedName>
        <fullName evidence="1">Omp28 family outer membrane lipoprotein</fullName>
    </submittedName>
</protein>
<sequence length="271" mass="29450">MKIKILAFAALLLGLQACDEIPEDEYLLIEGGSQGYQGTGHRVFLEEFTGVKCNNCPAANQKAKNLQAIYGKENLILIGIHAGNLATTDAEHPKAFNTPEGTELFNFFQLFGVPVGFVNRLDYDENKMIKGEGDWAGVVATELERQPVAEINLVEDSYNAGTMELTVSGNVSATGTLPDNIKVCLYLTENDIVSAQTLGDKSVNPNYVHDHVFRGSFSGTYGKTIDLSSGSASFTESITLPSDAVKANCEVIAFIYDADNYQILQSNFIEI</sequence>
<keyword evidence="2" id="KW-1185">Reference proteome</keyword>
<evidence type="ECO:0000313" key="2">
    <source>
        <dbReference type="Proteomes" id="UP000516305"/>
    </source>
</evidence>
<gene>
    <name evidence="1" type="ORF">H4K34_10750</name>
</gene>
<dbReference type="PROSITE" id="PS51257">
    <property type="entry name" value="PROKAR_LIPOPROTEIN"/>
    <property type="match status" value="1"/>
</dbReference>
<organism evidence="1 2">
    <name type="scientific">Croceimicrobium hydrocarbonivorans</name>
    <dbReference type="NCBI Taxonomy" id="2761580"/>
    <lineage>
        <taxon>Bacteria</taxon>
        <taxon>Pseudomonadati</taxon>
        <taxon>Bacteroidota</taxon>
        <taxon>Flavobacteriia</taxon>
        <taxon>Flavobacteriales</taxon>
        <taxon>Owenweeksiaceae</taxon>
        <taxon>Croceimicrobium</taxon>
    </lineage>
</organism>
<dbReference type="RefSeq" id="WP_210757425.1">
    <property type="nucleotide sequence ID" value="NZ_CP060139.1"/>
</dbReference>